<keyword evidence="5" id="KW-1185">Reference proteome</keyword>
<accession>A0AAD5RL49</accession>
<sequence>MGIYEDTALSRVAQLGPEFPVCNDSEAFIQQIKSIYSGIAQLPSLSPSPDANCLFSSLVYLCRQPIAIDVATISAKAQAMRIHLIKLCAQAEGLLERHFSGLLASRIGNPLDDITLFPYYDNYLKLGHLEYSLLTAQLERLHTLPQTMEGADCLECQMNRERPGHPKSIAFLGSGPLPLTSIVLAKHHFLTTKFYNYDMDPEANSMALKIIYSDGDLCQRMSFHTADVMDLTRTQLGEHDVVYLAALVGMDAVEKDQLIKHLAQSMKPNSLLMLRSAHGARAFLYPVVEMDTLKMAGFEVLSVFHPQDEVINSVVIARKMAAKGLSE</sequence>
<evidence type="ECO:0000256" key="1">
    <source>
        <dbReference type="ARBA" id="ARBA00007009"/>
    </source>
</evidence>
<dbReference type="Proteomes" id="UP001201980">
    <property type="component" value="Unassembled WGS sequence"/>
</dbReference>
<keyword evidence="2" id="KW-0808">Transferase</keyword>
<organism evidence="4 5">
    <name type="scientific">Zalerion maritima</name>
    <dbReference type="NCBI Taxonomy" id="339359"/>
    <lineage>
        <taxon>Eukaryota</taxon>
        <taxon>Fungi</taxon>
        <taxon>Dikarya</taxon>
        <taxon>Ascomycota</taxon>
        <taxon>Pezizomycotina</taxon>
        <taxon>Sordariomycetes</taxon>
        <taxon>Lulworthiomycetidae</taxon>
        <taxon>Lulworthiales</taxon>
        <taxon>Lulworthiaceae</taxon>
        <taxon>Zalerion</taxon>
    </lineage>
</organism>
<dbReference type="GO" id="GO:0030410">
    <property type="term" value="F:nicotianamine synthase activity"/>
    <property type="evidence" value="ECO:0007669"/>
    <property type="project" value="InterPro"/>
</dbReference>
<keyword evidence="3" id="KW-0949">S-adenosyl-L-methionine</keyword>
<comment type="similarity">
    <text evidence="1">Belongs to the nicotianamine synthase (NAS)-like family.</text>
</comment>
<name>A0AAD5RL49_9PEZI</name>
<dbReference type="PANTHER" id="PTHR32266">
    <property type="entry name" value="NICOTIANAMINE SYNTHASE 3"/>
    <property type="match status" value="1"/>
</dbReference>
<dbReference type="EMBL" id="JAKWBI020000269">
    <property type="protein sequence ID" value="KAJ2897573.1"/>
    <property type="molecule type" value="Genomic_DNA"/>
</dbReference>
<dbReference type="GO" id="GO:0030418">
    <property type="term" value="P:nicotianamine biosynthetic process"/>
    <property type="evidence" value="ECO:0007669"/>
    <property type="project" value="InterPro"/>
</dbReference>
<dbReference type="Gene3D" id="3.40.50.150">
    <property type="entry name" value="Vaccinia Virus protein VP39"/>
    <property type="match status" value="1"/>
</dbReference>
<dbReference type="AlphaFoldDB" id="A0AAD5RL49"/>
<evidence type="ECO:0000256" key="3">
    <source>
        <dbReference type="ARBA" id="ARBA00022691"/>
    </source>
</evidence>
<dbReference type="Pfam" id="PF03059">
    <property type="entry name" value="NAS"/>
    <property type="match status" value="2"/>
</dbReference>
<comment type="caution">
    <text evidence="4">The sequence shown here is derived from an EMBL/GenBank/DDBJ whole genome shotgun (WGS) entry which is preliminary data.</text>
</comment>
<proteinExistence type="inferred from homology"/>
<reference evidence="4" key="1">
    <citation type="submission" date="2022-07" db="EMBL/GenBank/DDBJ databases">
        <title>Draft genome sequence of Zalerion maritima ATCC 34329, a (micro)plastics degrading marine fungus.</title>
        <authorList>
            <person name="Paco A."/>
            <person name="Goncalves M.F.M."/>
            <person name="Rocha-Santos T.A.P."/>
            <person name="Alves A."/>
        </authorList>
    </citation>
    <scope>NUCLEOTIDE SEQUENCE</scope>
    <source>
        <strain evidence="4">ATCC 34329</strain>
    </source>
</reference>
<gene>
    <name evidence="4" type="ORF">MKZ38_004558</name>
</gene>
<evidence type="ECO:0000313" key="4">
    <source>
        <dbReference type="EMBL" id="KAJ2897573.1"/>
    </source>
</evidence>
<evidence type="ECO:0000256" key="2">
    <source>
        <dbReference type="ARBA" id="ARBA00022679"/>
    </source>
</evidence>
<dbReference type="InterPro" id="IPR004298">
    <property type="entry name" value="Nicotian_synth"/>
</dbReference>
<dbReference type="InterPro" id="IPR029063">
    <property type="entry name" value="SAM-dependent_MTases_sf"/>
</dbReference>
<protein>
    <submittedName>
        <fullName evidence="4">Nicotianamine synthase</fullName>
    </submittedName>
</protein>
<dbReference type="SUPFAM" id="SSF53335">
    <property type="entry name" value="S-adenosyl-L-methionine-dependent methyltransferases"/>
    <property type="match status" value="1"/>
</dbReference>
<evidence type="ECO:0000313" key="5">
    <source>
        <dbReference type="Proteomes" id="UP001201980"/>
    </source>
</evidence>
<dbReference type="PANTHER" id="PTHR32266:SF12">
    <property type="entry name" value="NICOTIANAMINE SYNTHASE 3"/>
    <property type="match status" value="1"/>
</dbReference>
<dbReference type="PROSITE" id="PS51142">
    <property type="entry name" value="NAS"/>
    <property type="match status" value="1"/>
</dbReference>